<feature type="transmembrane region" description="Helical" evidence="2">
    <location>
        <begin position="91"/>
        <end position="112"/>
    </location>
</feature>
<keyword evidence="2" id="KW-1133">Transmembrane helix</keyword>
<name>A0A1J7BE53_9ACTN</name>
<feature type="transmembrane region" description="Helical" evidence="2">
    <location>
        <begin position="180"/>
        <end position="198"/>
    </location>
</feature>
<feature type="compositionally biased region" description="Basic residues" evidence="1">
    <location>
        <begin position="308"/>
        <end position="329"/>
    </location>
</feature>
<organism evidence="3 4">
    <name type="scientific">Mangrovactinospora gilvigrisea</name>
    <dbReference type="NCBI Taxonomy" id="1428644"/>
    <lineage>
        <taxon>Bacteria</taxon>
        <taxon>Bacillati</taxon>
        <taxon>Actinomycetota</taxon>
        <taxon>Actinomycetes</taxon>
        <taxon>Kitasatosporales</taxon>
        <taxon>Streptomycetaceae</taxon>
        <taxon>Mangrovactinospora</taxon>
    </lineage>
</organism>
<feature type="region of interest" description="Disordered" evidence="1">
    <location>
        <begin position="298"/>
        <end position="336"/>
    </location>
</feature>
<dbReference type="STRING" id="1428644.BIV57_14105"/>
<feature type="transmembrane region" description="Helical" evidence="2">
    <location>
        <begin position="60"/>
        <end position="79"/>
    </location>
</feature>
<dbReference type="Proteomes" id="UP000243342">
    <property type="component" value="Unassembled WGS sequence"/>
</dbReference>
<gene>
    <name evidence="3" type="ORF">BIV57_14105</name>
</gene>
<keyword evidence="2" id="KW-0472">Membrane</keyword>
<feature type="compositionally biased region" description="Basic and acidic residues" evidence="1">
    <location>
        <begin position="298"/>
        <end position="307"/>
    </location>
</feature>
<evidence type="ECO:0000256" key="1">
    <source>
        <dbReference type="SAM" id="MobiDB-lite"/>
    </source>
</evidence>
<accession>A0A1J7BE53</accession>
<feature type="transmembrane region" description="Helical" evidence="2">
    <location>
        <begin position="155"/>
        <end position="173"/>
    </location>
</feature>
<reference evidence="3 4" key="1">
    <citation type="submission" date="2016-10" db="EMBL/GenBank/DDBJ databases">
        <title>Genome sequence of Streptomyces gilvigriseus MUSC 26.</title>
        <authorList>
            <person name="Lee L.-H."/>
            <person name="Ser H.-L."/>
        </authorList>
    </citation>
    <scope>NUCLEOTIDE SEQUENCE [LARGE SCALE GENOMIC DNA]</scope>
    <source>
        <strain evidence="3 4">MUSC 26</strain>
    </source>
</reference>
<comment type="caution">
    <text evidence="3">The sequence shown here is derived from an EMBL/GenBank/DDBJ whole genome shotgun (WGS) entry which is preliminary data.</text>
</comment>
<evidence type="ECO:0000313" key="4">
    <source>
        <dbReference type="Proteomes" id="UP000243342"/>
    </source>
</evidence>
<feature type="transmembrane region" description="Helical" evidence="2">
    <location>
        <begin position="124"/>
        <end position="143"/>
    </location>
</feature>
<evidence type="ECO:0008006" key="5">
    <source>
        <dbReference type="Google" id="ProtNLM"/>
    </source>
</evidence>
<keyword evidence="2" id="KW-0812">Transmembrane</keyword>
<protein>
    <recommendedName>
        <fullName evidence="5">Integral membrane protein</fullName>
    </recommendedName>
</protein>
<dbReference type="EMBL" id="MLCF01000072">
    <property type="protein sequence ID" value="OIV36853.1"/>
    <property type="molecule type" value="Genomic_DNA"/>
</dbReference>
<feature type="transmembrane region" description="Helical" evidence="2">
    <location>
        <begin position="20"/>
        <end position="39"/>
    </location>
</feature>
<evidence type="ECO:0000256" key="2">
    <source>
        <dbReference type="SAM" id="Phobius"/>
    </source>
</evidence>
<keyword evidence="4" id="KW-1185">Reference proteome</keyword>
<sequence>MIAFLFAQYDRHILDPGKQPLFLLLVGFILSFLTIRFSVRMIRRGVSWWPSNIKAGGLHIHHMVFGIAILIVSGVASFALRGDAPGWRDVWAFFFGTGCGLVLDEFALILHLEDVYWKEQGRKSVDAVIIGILIIAILLLGQFPLGARPPTGGRWALVAVICLDAVLALVALLKGKIWTGLLGIFVPVLGLIGAIRLARPGSPWARWRYTSRPRRMTRAVRRERRVHRRADTARTWLFDRIAGAPERSPMIQKSPMLRDAAGRLAQRVAPPDTGAGAGEPREAEEPWLSRLEHYRDDLREDHEESRRRHELRRAARRRRREAARQRGRNTRPPTIR</sequence>
<proteinExistence type="predicted"/>
<dbReference type="RefSeq" id="WP_071657196.1">
    <property type="nucleotide sequence ID" value="NZ_MLCF01000072.1"/>
</dbReference>
<dbReference type="AlphaFoldDB" id="A0A1J7BE53"/>
<evidence type="ECO:0000313" key="3">
    <source>
        <dbReference type="EMBL" id="OIV36853.1"/>
    </source>
</evidence>